<dbReference type="InterPro" id="IPR005000">
    <property type="entry name" value="Aldolase/citrate-lyase_domain"/>
</dbReference>
<evidence type="ECO:0000313" key="7">
    <source>
        <dbReference type="EMBL" id="EWC59617.1"/>
    </source>
</evidence>
<dbReference type="GO" id="GO:0006107">
    <property type="term" value="P:oxaloacetate metabolic process"/>
    <property type="evidence" value="ECO:0007669"/>
    <property type="project" value="TreeGrafter"/>
</dbReference>
<feature type="binding site" evidence="5">
    <location>
        <position position="151"/>
    </location>
    <ligand>
        <name>Mg(2+)</name>
        <dbReference type="ChEBI" id="CHEBI:18420"/>
    </ligand>
</feature>
<evidence type="ECO:0000259" key="6">
    <source>
        <dbReference type="Pfam" id="PF03328"/>
    </source>
</evidence>
<dbReference type="OrthoDB" id="5172636at2"/>
<dbReference type="InterPro" id="IPR011206">
    <property type="entry name" value="Citrate_lyase_beta/mcl1/mcl2"/>
</dbReference>
<dbReference type="STRING" id="909613.UO65_5085"/>
<dbReference type="Pfam" id="PF03328">
    <property type="entry name" value="HpcH_HpaI"/>
    <property type="match status" value="1"/>
</dbReference>
<evidence type="ECO:0000256" key="5">
    <source>
        <dbReference type="PIRSR" id="PIRSR015582-2"/>
    </source>
</evidence>
<dbReference type="InterPro" id="IPR040442">
    <property type="entry name" value="Pyrv_kinase-like_dom_sf"/>
</dbReference>
<gene>
    <name evidence="7" type="ORF">UO65_5085</name>
</gene>
<protein>
    <submittedName>
        <fullName evidence="7">Citrate lyase beta chain</fullName>
        <ecNumber evidence="7">4.1.3.6</ecNumber>
    </submittedName>
</protein>
<keyword evidence="7" id="KW-0456">Lyase</keyword>
<dbReference type="EC" id="4.1.3.6" evidence="7"/>
<dbReference type="Gene3D" id="3.20.20.60">
    <property type="entry name" value="Phosphoenolpyruvate-binding domains"/>
    <property type="match status" value="1"/>
</dbReference>
<keyword evidence="3 5" id="KW-0460">Magnesium</keyword>
<proteinExistence type="predicted"/>
<dbReference type="PIRSF" id="PIRSF015582">
    <property type="entry name" value="Cit_lyase_B"/>
    <property type="match status" value="1"/>
</dbReference>
<dbReference type="PANTHER" id="PTHR32308">
    <property type="entry name" value="LYASE BETA SUBUNIT, PUTATIVE (AFU_ORTHOLOGUE AFUA_4G13030)-RELATED"/>
    <property type="match status" value="1"/>
</dbReference>
<sequence length="277" mass="28500">MPARSYLYVPGHRPDRVPKAAASAADAVIIDLEDAVPVAAKATARAAAAAALRAGSGGTPLWVRVNPGADDLAADLAAVVGPGLAGVWLPKAEPAALARLDDLLTGLERERGLPGGAVPVVALVETAAGVLHAEEVCRAPRVVRLGIGEADLAGELRVRPDPDRTELHGVRLQVVLACAATGLPAPVGPVETNVTDTDRLAHTTATLLRQGFRARTALHPRQVPVINAGFTATAEEVAAAEALLARVPADESTAVDPDGHFLDPAVLRTARETLDRG</sequence>
<feature type="binding site" evidence="4">
    <location>
        <position position="64"/>
    </location>
    <ligand>
        <name>substrate</name>
    </ligand>
</feature>
<dbReference type="GO" id="GO:0000287">
    <property type="term" value="F:magnesium ion binding"/>
    <property type="evidence" value="ECO:0007669"/>
    <property type="project" value="TreeGrafter"/>
</dbReference>
<accession>W7ISC5</accession>
<organism evidence="7 8">
    <name type="scientific">Actinokineospora spheciospongiae</name>
    <dbReference type="NCBI Taxonomy" id="909613"/>
    <lineage>
        <taxon>Bacteria</taxon>
        <taxon>Bacillati</taxon>
        <taxon>Actinomycetota</taxon>
        <taxon>Actinomycetes</taxon>
        <taxon>Pseudonocardiales</taxon>
        <taxon>Pseudonocardiaceae</taxon>
        <taxon>Actinokineospora</taxon>
    </lineage>
</organism>
<keyword evidence="2 5" id="KW-0479">Metal-binding</keyword>
<dbReference type="PATRIC" id="fig|909613.9.peg.5081"/>
<accession>A0A8E2X9N5</accession>
<comment type="cofactor">
    <cofactor evidence="1">
        <name>Mg(2+)</name>
        <dbReference type="ChEBI" id="CHEBI:18420"/>
    </cofactor>
</comment>
<evidence type="ECO:0000256" key="1">
    <source>
        <dbReference type="ARBA" id="ARBA00001946"/>
    </source>
</evidence>
<feature type="binding site" evidence="4">
    <location>
        <position position="125"/>
    </location>
    <ligand>
        <name>substrate</name>
    </ligand>
</feature>
<evidence type="ECO:0000256" key="2">
    <source>
        <dbReference type="ARBA" id="ARBA00022723"/>
    </source>
</evidence>
<evidence type="ECO:0000256" key="3">
    <source>
        <dbReference type="ARBA" id="ARBA00022842"/>
    </source>
</evidence>
<dbReference type="Proteomes" id="UP000019277">
    <property type="component" value="Unassembled WGS sequence"/>
</dbReference>
<feature type="binding site" evidence="5">
    <location>
        <position position="125"/>
    </location>
    <ligand>
        <name>Mg(2+)</name>
        <dbReference type="ChEBI" id="CHEBI:18420"/>
    </ligand>
</feature>
<dbReference type="AlphaFoldDB" id="W7ISC5"/>
<dbReference type="RefSeq" id="WP_035286914.1">
    <property type="nucleotide sequence ID" value="NZ_AYXG01000196.1"/>
</dbReference>
<dbReference type="EMBL" id="AYXG01000196">
    <property type="protein sequence ID" value="EWC59617.1"/>
    <property type="molecule type" value="Genomic_DNA"/>
</dbReference>
<evidence type="ECO:0000313" key="8">
    <source>
        <dbReference type="Proteomes" id="UP000019277"/>
    </source>
</evidence>
<dbReference type="PANTHER" id="PTHR32308:SF10">
    <property type="entry name" value="CITRATE LYASE SUBUNIT BETA"/>
    <property type="match status" value="1"/>
</dbReference>
<comment type="caution">
    <text evidence="7">The sequence shown here is derived from an EMBL/GenBank/DDBJ whole genome shotgun (WGS) entry which is preliminary data.</text>
</comment>
<dbReference type="InterPro" id="IPR015813">
    <property type="entry name" value="Pyrv/PenolPyrv_kinase-like_dom"/>
</dbReference>
<dbReference type="SUPFAM" id="SSF51621">
    <property type="entry name" value="Phosphoenolpyruvate/pyruvate domain"/>
    <property type="match status" value="1"/>
</dbReference>
<reference evidence="7 8" key="1">
    <citation type="journal article" date="2014" name="Genome Announc.">
        <title>Draft Genome Sequence of the Antitrypanosomally Active Sponge-Associated Bacterium Actinokineospora sp. Strain EG49.</title>
        <authorList>
            <person name="Harjes J."/>
            <person name="Ryu T."/>
            <person name="Abdelmohsen U.R."/>
            <person name="Moitinho-Silva L."/>
            <person name="Horn H."/>
            <person name="Ravasi T."/>
            <person name="Hentschel U."/>
        </authorList>
    </citation>
    <scope>NUCLEOTIDE SEQUENCE [LARGE SCALE GENOMIC DNA]</scope>
    <source>
        <strain evidence="7 8">EG49</strain>
    </source>
</reference>
<dbReference type="GO" id="GO:0008815">
    <property type="term" value="F:citrate (pro-3S)-lyase activity"/>
    <property type="evidence" value="ECO:0007669"/>
    <property type="project" value="UniProtKB-EC"/>
</dbReference>
<feature type="domain" description="HpcH/HpaI aldolase/citrate lyase" evidence="6">
    <location>
        <begin position="4"/>
        <end position="220"/>
    </location>
</feature>
<dbReference type="eggNOG" id="COG2301">
    <property type="taxonomic scope" value="Bacteria"/>
</dbReference>
<keyword evidence="8" id="KW-1185">Reference proteome</keyword>
<evidence type="ECO:0000256" key="4">
    <source>
        <dbReference type="PIRSR" id="PIRSR015582-1"/>
    </source>
</evidence>
<name>W7ISC5_9PSEU</name>